<dbReference type="Proteomes" id="UP000184357">
    <property type="component" value="Unassembled WGS sequence"/>
</dbReference>
<evidence type="ECO:0000259" key="7">
    <source>
        <dbReference type="PROSITE" id="PS50977"/>
    </source>
</evidence>
<proteinExistence type="predicted"/>
<evidence type="ECO:0000313" key="9">
    <source>
        <dbReference type="Proteomes" id="UP000184357"/>
    </source>
</evidence>
<dbReference type="SUPFAM" id="SSF48498">
    <property type="entry name" value="Tetracyclin repressor-like, C-terminal domain"/>
    <property type="match status" value="1"/>
</dbReference>
<dbReference type="OrthoDB" id="135877at2157"/>
<dbReference type="Gene3D" id="1.10.357.10">
    <property type="entry name" value="Tetracycline Repressor, domain 2"/>
    <property type="match status" value="1"/>
</dbReference>
<evidence type="ECO:0000256" key="4">
    <source>
        <dbReference type="ARBA" id="ARBA00023163"/>
    </source>
</evidence>
<feature type="compositionally biased region" description="Basic and acidic residues" evidence="6">
    <location>
        <begin position="226"/>
        <end position="240"/>
    </location>
</feature>
<dbReference type="PANTHER" id="PTHR47506:SF6">
    <property type="entry name" value="HTH-TYPE TRANSCRIPTIONAL REPRESSOR NEMR"/>
    <property type="match status" value="1"/>
</dbReference>
<evidence type="ECO:0000313" key="8">
    <source>
        <dbReference type="EMBL" id="SHH42186.1"/>
    </source>
</evidence>
<dbReference type="InterPro" id="IPR001647">
    <property type="entry name" value="HTH_TetR"/>
</dbReference>
<dbReference type="AlphaFoldDB" id="A0A1M5SUK0"/>
<feature type="region of interest" description="Disordered" evidence="6">
    <location>
        <begin position="217"/>
        <end position="240"/>
    </location>
</feature>
<evidence type="ECO:0000256" key="2">
    <source>
        <dbReference type="ARBA" id="ARBA00023015"/>
    </source>
</evidence>
<dbReference type="GO" id="GO:0003677">
    <property type="term" value="F:DNA binding"/>
    <property type="evidence" value="ECO:0007669"/>
    <property type="project" value="UniProtKB-UniRule"/>
</dbReference>
<keyword evidence="2" id="KW-0805">Transcription regulation</keyword>
<evidence type="ECO:0000256" key="5">
    <source>
        <dbReference type="PROSITE-ProRule" id="PRU00335"/>
    </source>
</evidence>
<sequence>MSDGTNGGPDASDEGDESNVDGGADVNTLIMEATYCALCEHGYAELSVSHIAAEFEKSKSLLYYHYDSKDDLIAGFLRFAGDHFLAMLDEAEREADSAVGRIHAFVDIYLGAEVDDRMAEAQRAMIDLRAQAVSEPRFREEFTRIDDHLRERLETAIADGVASGAIDETIDPEEAATWLLSTLTGAMLQRHTADYDVVTPVRRMLHGYVDEFARASAATDTDGDTVDPRDPGGLDDASRE</sequence>
<keyword evidence="3 5" id="KW-0238">DNA-binding</keyword>
<organism evidence="8 9">
    <name type="scientific">Halobaculum gomorrense</name>
    <dbReference type="NCBI Taxonomy" id="43928"/>
    <lineage>
        <taxon>Archaea</taxon>
        <taxon>Methanobacteriati</taxon>
        <taxon>Methanobacteriota</taxon>
        <taxon>Stenosarchaea group</taxon>
        <taxon>Halobacteria</taxon>
        <taxon>Halobacteriales</taxon>
        <taxon>Haloferacaceae</taxon>
        <taxon>Halobaculum</taxon>
    </lineage>
</organism>
<evidence type="ECO:0000256" key="1">
    <source>
        <dbReference type="ARBA" id="ARBA00022491"/>
    </source>
</evidence>
<dbReference type="Pfam" id="PF00440">
    <property type="entry name" value="TetR_N"/>
    <property type="match status" value="1"/>
</dbReference>
<feature type="region of interest" description="Disordered" evidence="6">
    <location>
        <begin position="1"/>
        <end position="23"/>
    </location>
</feature>
<dbReference type="PANTHER" id="PTHR47506">
    <property type="entry name" value="TRANSCRIPTIONAL REGULATORY PROTEIN"/>
    <property type="match status" value="1"/>
</dbReference>
<evidence type="ECO:0000256" key="6">
    <source>
        <dbReference type="SAM" id="MobiDB-lite"/>
    </source>
</evidence>
<keyword evidence="1" id="KW-0678">Repressor</keyword>
<dbReference type="Pfam" id="PF13977">
    <property type="entry name" value="TetR_C_6"/>
    <property type="match status" value="1"/>
</dbReference>
<dbReference type="InterPro" id="IPR009057">
    <property type="entry name" value="Homeodomain-like_sf"/>
</dbReference>
<dbReference type="EMBL" id="FQWV01000007">
    <property type="protein sequence ID" value="SHH42186.1"/>
    <property type="molecule type" value="Genomic_DNA"/>
</dbReference>
<dbReference type="STRING" id="43928.SAMN05443636_2528"/>
<dbReference type="PROSITE" id="PS50977">
    <property type="entry name" value="HTH_TETR_2"/>
    <property type="match status" value="1"/>
</dbReference>
<dbReference type="InterPro" id="IPR036271">
    <property type="entry name" value="Tet_transcr_reg_TetR-rel_C_sf"/>
</dbReference>
<name>A0A1M5SUK0_9EURY</name>
<dbReference type="InterPro" id="IPR039538">
    <property type="entry name" value="BetI_C"/>
</dbReference>
<evidence type="ECO:0000256" key="3">
    <source>
        <dbReference type="ARBA" id="ARBA00023125"/>
    </source>
</evidence>
<gene>
    <name evidence="8" type="ORF">SAMN05443636_2528</name>
</gene>
<keyword evidence="9" id="KW-1185">Reference proteome</keyword>
<dbReference type="RefSeq" id="WP_079991634.1">
    <property type="nucleotide sequence ID" value="NZ_FQWV01000007.1"/>
</dbReference>
<keyword evidence="4" id="KW-0804">Transcription</keyword>
<feature type="domain" description="HTH tetR-type" evidence="7">
    <location>
        <begin position="24"/>
        <end position="84"/>
    </location>
</feature>
<protein>
    <submittedName>
        <fullName evidence="8">Transcriptional regulator, TetR family</fullName>
    </submittedName>
</protein>
<accession>A0A1M5SUK0</accession>
<reference evidence="8 9" key="1">
    <citation type="submission" date="2016-11" db="EMBL/GenBank/DDBJ databases">
        <authorList>
            <person name="Jaros S."/>
            <person name="Januszkiewicz K."/>
            <person name="Wedrychowicz H."/>
        </authorList>
    </citation>
    <scope>NUCLEOTIDE SEQUENCE [LARGE SCALE GENOMIC DNA]</scope>
    <source>
        <strain evidence="8 9">DSM 9297</strain>
    </source>
</reference>
<dbReference type="SUPFAM" id="SSF46689">
    <property type="entry name" value="Homeodomain-like"/>
    <property type="match status" value="1"/>
</dbReference>
<feature type="DNA-binding region" description="H-T-H motif" evidence="5">
    <location>
        <begin position="47"/>
        <end position="66"/>
    </location>
</feature>